<dbReference type="KEGG" id="crb:17885747"/>
<dbReference type="Pfam" id="PF05055">
    <property type="entry name" value="DUF677"/>
    <property type="match status" value="1"/>
</dbReference>
<dbReference type="AlphaFoldDB" id="R0HGC0"/>
<keyword evidence="8" id="KW-1185">Reference proteome</keyword>
<comment type="similarity">
    <text evidence="2">Belongs to the UPF0496 family.</text>
</comment>
<gene>
    <name evidence="7" type="ORF">CARUB_v10017404mg</name>
</gene>
<evidence type="ECO:0000256" key="5">
    <source>
        <dbReference type="ARBA" id="ARBA00023136"/>
    </source>
</evidence>
<dbReference type="PANTHER" id="PTHR31113">
    <property type="entry name" value="UPF0496 PROTEIN 3-RELATED"/>
    <property type="match status" value="1"/>
</dbReference>
<evidence type="ECO:0000256" key="3">
    <source>
        <dbReference type="ARBA" id="ARBA00022692"/>
    </source>
</evidence>
<keyword evidence="3" id="KW-0812">Transmembrane</keyword>
<feature type="coiled-coil region" evidence="6">
    <location>
        <begin position="273"/>
        <end position="335"/>
    </location>
</feature>
<reference evidence="8" key="1">
    <citation type="journal article" date="2013" name="Nat. Genet.">
        <title>The Capsella rubella genome and the genomic consequences of rapid mating system evolution.</title>
        <authorList>
            <person name="Slotte T."/>
            <person name="Hazzouri K.M."/>
            <person name="Agren J.A."/>
            <person name="Koenig D."/>
            <person name="Maumus F."/>
            <person name="Guo Y.L."/>
            <person name="Steige K."/>
            <person name="Platts A.E."/>
            <person name="Escobar J.S."/>
            <person name="Newman L.K."/>
            <person name="Wang W."/>
            <person name="Mandakova T."/>
            <person name="Vello E."/>
            <person name="Smith L.M."/>
            <person name="Henz S.R."/>
            <person name="Steffen J."/>
            <person name="Takuno S."/>
            <person name="Brandvain Y."/>
            <person name="Coop G."/>
            <person name="Andolfatto P."/>
            <person name="Hu T.T."/>
            <person name="Blanchette M."/>
            <person name="Clark R.M."/>
            <person name="Quesneville H."/>
            <person name="Nordborg M."/>
            <person name="Gaut B.S."/>
            <person name="Lysak M.A."/>
            <person name="Jenkins J."/>
            <person name="Grimwood J."/>
            <person name="Chapman J."/>
            <person name="Prochnik S."/>
            <person name="Shu S."/>
            <person name="Rokhsar D."/>
            <person name="Schmutz J."/>
            <person name="Weigel D."/>
            <person name="Wright S.I."/>
        </authorList>
    </citation>
    <scope>NUCLEOTIDE SEQUENCE [LARGE SCALE GENOMIC DNA]</scope>
    <source>
        <strain evidence="8">cv. Monte Gargano</strain>
    </source>
</reference>
<dbReference type="OrthoDB" id="1106533at2759"/>
<organism evidence="7 8">
    <name type="scientific">Capsella rubella</name>
    <dbReference type="NCBI Taxonomy" id="81985"/>
    <lineage>
        <taxon>Eukaryota</taxon>
        <taxon>Viridiplantae</taxon>
        <taxon>Streptophyta</taxon>
        <taxon>Embryophyta</taxon>
        <taxon>Tracheophyta</taxon>
        <taxon>Spermatophyta</taxon>
        <taxon>Magnoliopsida</taxon>
        <taxon>eudicotyledons</taxon>
        <taxon>Gunneridae</taxon>
        <taxon>Pentapetalae</taxon>
        <taxon>rosids</taxon>
        <taxon>malvids</taxon>
        <taxon>Brassicales</taxon>
        <taxon>Brassicaceae</taxon>
        <taxon>Camelineae</taxon>
        <taxon>Capsella</taxon>
    </lineage>
</organism>
<evidence type="ECO:0000256" key="2">
    <source>
        <dbReference type="ARBA" id="ARBA00009074"/>
    </source>
</evidence>
<evidence type="ECO:0000313" key="7">
    <source>
        <dbReference type="EMBL" id="EOA24170.1"/>
    </source>
</evidence>
<dbReference type="GO" id="GO:0016020">
    <property type="term" value="C:membrane"/>
    <property type="evidence" value="ECO:0007669"/>
    <property type="project" value="UniProtKB-SubCell"/>
</dbReference>
<dbReference type="PANTHER" id="PTHR31113:SF13">
    <property type="entry name" value="(RAPE) HYPOTHETICAL PROTEIN"/>
    <property type="match status" value="1"/>
</dbReference>
<dbReference type="InterPro" id="IPR007749">
    <property type="entry name" value="DUF677"/>
</dbReference>
<keyword evidence="6" id="KW-0175">Coiled coil</keyword>
<dbReference type="EMBL" id="KB870809">
    <property type="protein sequence ID" value="EOA24170.1"/>
    <property type="molecule type" value="Genomic_DNA"/>
</dbReference>
<dbReference type="eggNOG" id="ENOG502QQBT">
    <property type="taxonomic scope" value="Eukaryota"/>
</dbReference>
<evidence type="ECO:0000256" key="6">
    <source>
        <dbReference type="SAM" id="Coils"/>
    </source>
</evidence>
<keyword evidence="4" id="KW-1133">Transmembrane helix</keyword>
<evidence type="ECO:0000256" key="4">
    <source>
        <dbReference type="ARBA" id="ARBA00022989"/>
    </source>
</evidence>
<sequence length="394" mass="43759">MALSEETMSKYSGHLIAYKSACEEHPELKSFDNTLQQRTIKVIDKLTAGAETGTGVLSLHDIHIEISKHQLEVSQDVANLILQWEGDLWENNALKSLVLAYFDNIKETLKIFGDVMDCVEKAEEGKDYIEIAVENFDKESAENDVGEKKKRYEETLKYLKKFEALGDPFDGHKLTAQFDLVQEHQKSLLLQVSESKKKIDEEQTNIDKEKKDVGGKIEASKGEKLWGALMSVAAVSAIFIGPIGLIASGVATSVGVKVPLFLPEGWLSVDSFLKKRLDALNKQQEALNKLKEVSPLVDKGVVTNKESISSVAQLIDNLEKKISALSGKVDDAIEADGNEVATKVHLRSIREKVVILTDKLKELGETVEKHDKLISEAKFNVLEKINSSGKYHRG</sequence>
<proteinExistence type="inferred from homology"/>
<keyword evidence="5" id="KW-0472">Membrane</keyword>
<comment type="subcellular location">
    <subcellularLocation>
        <location evidence="1">Membrane</location>
        <topology evidence="1">Multi-pass membrane protein</topology>
    </subcellularLocation>
</comment>
<dbReference type="STRING" id="81985.R0HGC0"/>
<accession>R0HGC0</accession>
<evidence type="ECO:0000313" key="8">
    <source>
        <dbReference type="Proteomes" id="UP000029121"/>
    </source>
</evidence>
<evidence type="ECO:0000256" key="1">
    <source>
        <dbReference type="ARBA" id="ARBA00004141"/>
    </source>
</evidence>
<protein>
    <submittedName>
        <fullName evidence="7">Uncharacterized protein</fullName>
    </submittedName>
</protein>
<dbReference type="Proteomes" id="UP000029121">
    <property type="component" value="Unassembled WGS sequence"/>
</dbReference>
<name>R0HGC0_9BRAS</name>